<name>A0A913YG41_EXADI</name>
<reference evidence="1" key="1">
    <citation type="submission" date="2022-11" db="UniProtKB">
        <authorList>
            <consortium name="EnsemblMetazoa"/>
        </authorList>
    </citation>
    <scope>IDENTIFICATION</scope>
</reference>
<proteinExistence type="predicted"/>
<protein>
    <submittedName>
        <fullName evidence="1">Uncharacterized protein</fullName>
    </submittedName>
</protein>
<dbReference type="EnsemblMetazoa" id="XM_028658182.1">
    <property type="protein sequence ID" value="XP_028513983.1"/>
    <property type="gene ID" value="LOC114574760"/>
</dbReference>
<evidence type="ECO:0000313" key="1">
    <source>
        <dbReference type="EnsemblMetazoa" id="XP_028513983.1"/>
    </source>
</evidence>
<dbReference type="OrthoDB" id="5987693at2759"/>
<dbReference type="RefSeq" id="XP_028513983.1">
    <property type="nucleotide sequence ID" value="XM_028658182.1"/>
</dbReference>
<evidence type="ECO:0000313" key="2">
    <source>
        <dbReference type="Proteomes" id="UP000887567"/>
    </source>
</evidence>
<keyword evidence="2" id="KW-1185">Reference proteome</keyword>
<dbReference type="AlphaFoldDB" id="A0A913YG41"/>
<dbReference type="Proteomes" id="UP000887567">
    <property type="component" value="Unplaced"/>
</dbReference>
<organism evidence="1 2">
    <name type="scientific">Exaiptasia diaphana</name>
    <name type="common">Tropical sea anemone</name>
    <name type="synonym">Aiptasia pulchella</name>
    <dbReference type="NCBI Taxonomy" id="2652724"/>
    <lineage>
        <taxon>Eukaryota</taxon>
        <taxon>Metazoa</taxon>
        <taxon>Cnidaria</taxon>
        <taxon>Anthozoa</taxon>
        <taxon>Hexacorallia</taxon>
        <taxon>Actiniaria</taxon>
        <taxon>Aiptasiidae</taxon>
        <taxon>Exaiptasia</taxon>
    </lineage>
</organism>
<sequence>MRGYIFQLTLVDSGNSKTWNCALSMQQLCSSQVIFSALQHTSKNSLWYKVPKDAPGSVDLATHMFSLTRKYDKKQEENPTIPKQIVQKFPSWQDGIFVVDQEIQFDVGNKVLLEPSQRVICMADPKSAPSISSKMFKEPSIDGLANLFVAIKNLMANNYPPACIALGGAVMSLGYFKIHQKYASCPVVLLTGDTETGKSTILRCCMSLFGDKNIRDYTKTKALRLASLNHMPFAWDDPTKAEDVEGVVQGLFNGAGKQTCHSDDIPTRPPIITANFACSKDKR</sequence>
<dbReference type="KEGG" id="epa:114574760"/>
<dbReference type="GeneID" id="114574760"/>
<accession>A0A913YG41</accession>